<gene>
    <name evidence="1" type="ORF">EHF33_20130</name>
</gene>
<name>A0A3G8YKL6_9DEIO</name>
<sequence>MTTPPPLIKKGLNQRVVITDAEKQALDVLYNQQGAWTHDEAVAAFGDRLQFALDQKILGRIDTLMGTMYIVLGHGRLATFDIASQAESLQVQISKAYVRLSLLELGWRVMTDTEPSRKLKQFNKTGTMLHVETDFGECLLTGHLRSGGYSRQALDSLSVRFKSTALFHNFYIVVLTPSPRRGRDYAERQKSFLKLIHVLPQSTVDGQTATRVKTVPARHGFEPDDRPYYADAAWIENPHFQSLPDITKRVLSLSRTDRIGEARRALECDAAMSGTQLKKYFGLDVVDLEGVRYVDTIIRPAKRSMANEINTTFLTWTRQIANGDDTALAHRCGTAEVRYMLGADSNRELWQAEARGALSYDNPDAVYVPGNGRRIAVEFDAGSYSPSVIRNKLDTFSDRGFEETIWAVTTSVRQRNLTQKIGARLQRGVLLANWWK</sequence>
<dbReference type="EMBL" id="CP034187">
    <property type="protein sequence ID" value="AZI45220.1"/>
    <property type="molecule type" value="Genomic_DNA"/>
</dbReference>
<organism evidence="1 2">
    <name type="scientific">Deinococcus psychrotolerans</name>
    <dbReference type="NCBI Taxonomy" id="2489213"/>
    <lineage>
        <taxon>Bacteria</taxon>
        <taxon>Thermotogati</taxon>
        <taxon>Deinococcota</taxon>
        <taxon>Deinococci</taxon>
        <taxon>Deinococcales</taxon>
        <taxon>Deinococcaceae</taxon>
        <taxon>Deinococcus</taxon>
    </lineage>
</organism>
<dbReference type="RefSeq" id="WP_124875614.1">
    <property type="nucleotide sequence ID" value="NZ_CP034187.1"/>
</dbReference>
<protein>
    <submittedName>
        <fullName evidence="1">Uncharacterized protein</fullName>
    </submittedName>
</protein>
<evidence type="ECO:0000313" key="1">
    <source>
        <dbReference type="EMBL" id="AZI45220.1"/>
    </source>
</evidence>
<geneLocation type="plasmid" evidence="1 2">
    <name>unnamed3</name>
</geneLocation>
<dbReference type="KEGG" id="dph:EHF33_20130"/>
<accession>A0A3G8YKL6</accession>
<dbReference type="Proteomes" id="UP000276417">
    <property type="component" value="Plasmid unnamed3"/>
</dbReference>
<keyword evidence="1" id="KW-0614">Plasmid</keyword>
<dbReference type="OrthoDB" id="65413at2"/>
<evidence type="ECO:0000313" key="2">
    <source>
        <dbReference type="Proteomes" id="UP000276417"/>
    </source>
</evidence>
<reference evidence="1 2" key="1">
    <citation type="submission" date="2018-11" db="EMBL/GenBank/DDBJ databases">
        <title>Deinococcus shelandsis sp. nov., isolated from South Shetland Islands soil of Antarctica.</title>
        <authorList>
            <person name="Tian J."/>
        </authorList>
    </citation>
    <scope>NUCLEOTIDE SEQUENCE [LARGE SCALE GENOMIC DNA]</scope>
    <source>
        <strain evidence="1 2">S14-83T</strain>
        <plasmid evidence="1 2">unnamed3</plasmid>
    </source>
</reference>
<keyword evidence="2" id="KW-1185">Reference proteome</keyword>
<proteinExistence type="predicted"/>
<dbReference type="AlphaFoldDB" id="A0A3G8YKL6"/>